<evidence type="ECO:0000256" key="6">
    <source>
        <dbReference type="ARBA" id="ARBA00022840"/>
    </source>
</evidence>
<evidence type="ECO:0000259" key="10">
    <source>
        <dbReference type="PROSITE" id="PS51192"/>
    </source>
</evidence>
<dbReference type="InterPro" id="IPR038718">
    <property type="entry name" value="SNF2-like_sf"/>
</dbReference>
<feature type="compositionally biased region" description="Polar residues" evidence="9">
    <location>
        <begin position="425"/>
        <end position="452"/>
    </location>
</feature>
<feature type="compositionally biased region" description="Polar residues" evidence="9">
    <location>
        <begin position="2230"/>
        <end position="2250"/>
    </location>
</feature>
<feature type="compositionally biased region" description="Low complexity" evidence="9">
    <location>
        <begin position="2082"/>
        <end position="2095"/>
    </location>
</feature>
<evidence type="ECO:0000256" key="4">
    <source>
        <dbReference type="ARBA" id="ARBA00022801"/>
    </source>
</evidence>
<feature type="region of interest" description="Disordered" evidence="9">
    <location>
        <begin position="2064"/>
        <end position="2100"/>
    </location>
</feature>
<reference evidence="13" key="1">
    <citation type="submission" date="2013-03" db="EMBL/GenBank/DDBJ databases">
        <title>The Genome Sequence of Anopheles minimus MINIMUS1.</title>
        <authorList>
            <consortium name="The Broad Institute Genomics Platform"/>
            <person name="Neafsey D.E."/>
            <person name="Walton C."/>
            <person name="Walker B."/>
            <person name="Young S.K."/>
            <person name="Zeng Q."/>
            <person name="Gargeya S."/>
            <person name="Fitzgerald M."/>
            <person name="Haas B."/>
            <person name="Abouelleil A."/>
            <person name="Allen A.W."/>
            <person name="Alvarado L."/>
            <person name="Arachchi H.M."/>
            <person name="Berlin A.M."/>
            <person name="Chapman S.B."/>
            <person name="Gainer-Dewar J."/>
            <person name="Goldberg J."/>
            <person name="Griggs A."/>
            <person name="Gujja S."/>
            <person name="Hansen M."/>
            <person name="Howarth C."/>
            <person name="Imamovic A."/>
            <person name="Ireland A."/>
            <person name="Larimer J."/>
            <person name="McCowan C."/>
            <person name="Murphy C."/>
            <person name="Pearson M."/>
            <person name="Poon T.W."/>
            <person name="Priest M."/>
            <person name="Roberts A."/>
            <person name="Saif S."/>
            <person name="Shea T."/>
            <person name="Sisk P."/>
            <person name="Sykes S."/>
            <person name="Wortman J."/>
            <person name="Nusbaum C."/>
            <person name="Birren B."/>
        </authorList>
    </citation>
    <scope>NUCLEOTIDE SEQUENCE [LARGE SCALE GENOMIC DNA]</scope>
    <source>
        <strain evidence="13">MINIMUS1</strain>
    </source>
</reference>
<dbReference type="GO" id="GO:0005524">
    <property type="term" value="F:ATP binding"/>
    <property type="evidence" value="ECO:0007669"/>
    <property type="project" value="UniProtKB-KW"/>
</dbReference>
<proteinExistence type="inferred from homology"/>
<feature type="region of interest" description="Disordered" evidence="9">
    <location>
        <begin position="733"/>
        <end position="1068"/>
    </location>
</feature>
<evidence type="ECO:0000256" key="5">
    <source>
        <dbReference type="ARBA" id="ARBA00022806"/>
    </source>
</evidence>
<dbReference type="Gene3D" id="3.40.50.10810">
    <property type="entry name" value="Tandem AAA-ATPase domain"/>
    <property type="match status" value="1"/>
</dbReference>
<name>A0A182VUM9_9DIPT</name>
<dbReference type="Pfam" id="PF00176">
    <property type="entry name" value="SNF2-rel_dom"/>
    <property type="match status" value="1"/>
</dbReference>
<evidence type="ECO:0000259" key="11">
    <source>
        <dbReference type="PROSITE" id="PS51194"/>
    </source>
</evidence>
<keyword evidence="7" id="KW-0238">DNA-binding</keyword>
<organism evidence="12 13">
    <name type="scientific">Anopheles minimus</name>
    <dbReference type="NCBI Taxonomy" id="112268"/>
    <lineage>
        <taxon>Eukaryota</taxon>
        <taxon>Metazoa</taxon>
        <taxon>Ecdysozoa</taxon>
        <taxon>Arthropoda</taxon>
        <taxon>Hexapoda</taxon>
        <taxon>Insecta</taxon>
        <taxon>Pterygota</taxon>
        <taxon>Neoptera</taxon>
        <taxon>Endopterygota</taxon>
        <taxon>Diptera</taxon>
        <taxon>Nematocera</taxon>
        <taxon>Culicoidea</taxon>
        <taxon>Culicidae</taxon>
        <taxon>Anophelinae</taxon>
        <taxon>Anopheles</taxon>
    </lineage>
</organism>
<feature type="compositionally biased region" description="Basic and acidic residues" evidence="9">
    <location>
        <begin position="668"/>
        <end position="683"/>
    </location>
</feature>
<dbReference type="InterPro" id="IPR044574">
    <property type="entry name" value="ARIP4-like"/>
</dbReference>
<feature type="compositionally biased region" description="Polar residues" evidence="9">
    <location>
        <begin position="597"/>
        <end position="609"/>
    </location>
</feature>
<feature type="domain" description="Helicase C-terminal" evidence="11">
    <location>
        <begin position="1514"/>
        <end position="1701"/>
    </location>
</feature>
<feature type="region of interest" description="Disordered" evidence="9">
    <location>
        <begin position="660"/>
        <end position="719"/>
    </location>
</feature>
<feature type="compositionally biased region" description="Acidic residues" evidence="9">
    <location>
        <begin position="742"/>
        <end position="753"/>
    </location>
</feature>
<feature type="compositionally biased region" description="Basic and acidic residues" evidence="9">
    <location>
        <begin position="294"/>
        <end position="305"/>
    </location>
</feature>
<evidence type="ECO:0000313" key="12">
    <source>
        <dbReference type="EnsemblMetazoa" id="AMIN001772-PA"/>
    </source>
</evidence>
<feature type="compositionally biased region" description="Polar residues" evidence="9">
    <location>
        <begin position="797"/>
        <end position="811"/>
    </location>
</feature>
<feature type="region of interest" description="Disordered" evidence="9">
    <location>
        <begin position="294"/>
        <end position="317"/>
    </location>
</feature>
<dbReference type="Gene3D" id="3.40.50.300">
    <property type="entry name" value="P-loop containing nucleotide triphosphate hydrolases"/>
    <property type="match status" value="1"/>
</dbReference>
<dbReference type="PANTHER" id="PTHR45797:SF3">
    <property type="entry name" value="TRANSCRIPTIONAL REGULATOR ATRX HOMOLOG"/>
    <property type="match status" value="1"/>
</dbReference>
<keyword evidence="8" id="KW-0539">Nucleus</keyword>
<feature type="compositionally biased region" description="Basic and acidic residues" evidence="9">
    <location>
        <begin position="702"/>
        <end position="715"/>
    </location>
</feature>
<evidence type="ECO:0008006" key="14">
    <source>
        <dbReference type="Google" id="ProtNLM"/>
    </source>
</evidence>
<dbReference type="InterPro" id="IPR014001">
    <property type="entry name" value="Helicase_ATP-bd"/>
</dbReference>
<evidence type="ECO:0000256" key="2">
    <source>
        <dbReference type="ARBA" id="ARBA00007025"/>
    </source>
</evidence>
<dbReference type="SUPFAM" id="SSF52540">
    <property type="entry name" value="P-loop containing nucleoside triphosphate hydrolases"/>
    <property type="match status" value="2"/>
</dbReference>
<feature type="region of interest" description="Disordered" evidence="9">
    <location>
        <begin position="2167"/>
        <end position="2194"/>
    </location>
</feature>
<feature type="compositionally biased region" description="Low complexity" evidence="9">
    <location>
        <begin position="471"/>
        <end position="487"/>
    </location>
</feature>
<evidence type="ECO:0000256" key="3">
    <source>
        <dbReference type="ARBA" id="ARBA00022741"/>
    </source>
</evidence>
<feature type="compositionally biased region" description="Basic and acidic residues" evidence="9">
    <location>
        <begin position="522"/>
        <end position="531"/>
    </location>
</feature>
<evidence type="ECO:0000256" key="1">
    <source>
        <dbReference type="ARBA" id="ARBA00004123"/>
    </source>
</evidence>
<feature type="compositionally biased region" description="Polar residues" evidence="9">
    <location>
        <begin position="929"/>
        <end position="939"/>
    </location>
</feature>
<feature type="compositionally biased region" description="Acidic residues" evidence="9">
    <location>
        <begin position="1474"/>
        <end position="1484"/>
    </location>
</feature>
<feature type="region of interest" description="Disordered" evidence="9">
    <location>
        <begin position="2230"/>
        <end position="2264"/>
    </location>
</feature>
<dbReference type="InterPro" id="IPR000330">
    <property type="entry name" value="SNF2_N"/>
</dbReference>
<keyword evidence="13" id="KW-1185">Reference proteome</keyword>
<feature type="compositionally biased region" description="Polar residues" evidence="9">
    <location>
        <begin position="2176"/>
        <end position="2194"/>
    </location>
</feature>
<keyword evidence="4" id="KW-0378">Hydrolase</keyword>
<feature type="compositionally biased region" description="Basic and acidic residues" evidence="9">
    <location>
        <begin position="993"/>
        <end position="1004"/>
    </location>
</feature>
<feature type="region of interest" description="Disordered" evidence="9">
    <location>
        <begin position="1465"/>
        <end position="1485"/>
    </location>
</feature>
<feature type="region of interest" description="Disordered" evidence="9">
    <location>
        <begin position="2696"/>
        <end position="2719"/>
    </location>
</feature>
<dbReference type="PANTHER" id="PTHR45797">
    <property type="entry name" value="RAD54-LIKE"/>
    <property type="match status" value="1"/>
</dbReference>
<feature type="region of interest" description="Disordered" evidence="9">
    <location>
        <begin position="2899"/>
        <end position="2918"/>
    </location>
</feature>
<dbReference type="GO" id="GO:0005634">
    <property type="term" value="C:nucleus"/>
    <property type="evidence" value="ECO:0007669"/>
    <property type="project" value="UniProtKB-SubCell"/>
</dbReference>
<feature type="compositionally biased region" description="Basic and acidic residues" evidence="9">
    <location>
        <begin position="833"/>
        <end position="859"/>
    </location>
</feature>
<feature type="compositionally biased region" description="Low complexity" evidence="9">
    <location>
        <begin position="2704"/>
        <end position="2715"/>
    </location>
</feature>
<evidence type="ECO:0000256" key="9">
    <source>
        <dbReference type="SAM" id="MobiDB-lite"/>
    </source>
</evidence>
<dbReference type="GO" id="GO:0016887">
    <property type="term" value="F:ATP hydrolysis activity"/>
    <property type="evidence" value="ECO:0007669"/>
    <property type="project" value="InterPro"/>
</dbReference>
<comment type="subcellular location">
    <subcellularLocation>
        <location evidence="1">Nucleus</location>
    </subcellularLocation>
</comment>
<feature type="compositionally biased region" description="Basic residues" evidence="9">
    <location>
        <begin position="916"/>
        <end position="925"/>
    </location>
</feature>
<dbReference type="PROSITE" id="PS51192">
    <property type="entry name" value="HELICASE_ATP_BIND_1"/>
    <property type="match status" value="1"/>
</dbReference>
<protein>
    <recommendedName>
        <fullName evidence="14">Transcriptional regulator ATRX</fullName>
    </recommendedName>
</protein>
<evidence type="ECO:0000313" key="13">
    <source>
        <dbReference type="Proteomes" id="UP000075920"/>
    </source>
</evidence>
<reference evidence="12" key="2">
    <citation type="submission" date="2020-05" db="UniProtKB">
        <authorList>
            <consortium name="EnsemblMetazoa"/>
        </authorList>
    </citation>
    <scope>IDENTIFICATION</scope>
    <source>
        <strain evidence="12">MINIMUS1</strain>
    </source>
</reference>
<feature type="region of interest" description="Disordered" evidence="9">
    <location>
        <begin position="515"/>
        <end position="566"/>
    </location>
</feature>
<dbReference type="Proteomes" id="UP000075920">
    <property type="component" value="Unassembled WGS sequence"/>
</dbReference>
<dbReference type="InterPro" id="IPR001650">
    <property type="entry name" value="Helicase_C-like"/>
</dbReference>
<dbReference type="VEuPathDB" id="VectorBase:AMIN001772"/>
<feature type="compositionally biased region" description="Basic and acidic residues" evidence="9">
    <location>
        <begin position="1050"/>
        <end position="1068"/>
    </location>
</feature>
<feature type="region of interest" description="Disordered" evidence="9">
    <location>
        <begin position="590"/>
        <end position="632"/>
    </location>
</feature>
<evidence type="ECO:0000256" key="8">
    <source>
        <dbReference type="ARBA" id="ARBA00023242"/>
    </source>
</evidence>
<dbReference type="Pfam" id="PF00271">
    <property type="entry name" value="Helicase_C"/>
    <property type="match status" value="1"/>
</dbReference>
<comment type="similarity">
    <text evidence="2">Belongs to the SNF2/RAD54 helicase family.</text>
</comment>
<dbReference type="PROSITE" id="PS51194">
    <property type="entry name" value="HELICASE_CTER"/>
    <property type="match status" value="1"/>
</dbReference>
<dbReference type="STRING" id="112268.A0A182VUM9"/>
<dbReference type="SMART" id="SM00490">
    <property type="entry name" value="HELICc"/>
    <property type="match status" value="1"/>
</dbReference>
<dbReference type="GO" id="GO:0004386">
    <property type="term" value="F:helicase activity"/>
    <property type="evidence" value="ECO:0007669"/>
    <property type="project" value="UniProtKB-KW"/>
</dbReference>
<feature type="compositionally biased region" description="Basic and acidic residues" evidence="9">
    <location>
        <begin position="623"/>
        <end position="632"/>
    </location>
</feature>
<feature type="region of interest" description="Disordered" evidence="9">
    <location>
        <begin position="425"/>
        <end position="497"/>
    </location>
</feature>
<accession>A0A182VUM9</accession>
<keyword evidence="5" id="KW-0347">Helicase</keyword>
<dbReference type="CDD" id="cd18793">
    <property type="entry name" value="SF2_C_SNF"/>
    <property type="match status" value="1"/>
</dbReference>
<feature type="compositionally biased region" description="Polar residues" evidence="9">
    <location>
        <begin position="954"/>
        <end position="992"/>
    </location>
</feature>
<feature type="compositionally biased region" description="Basic and acidic residues" evidence="9">
    <location>
        <begin position="776"/>
        <end position="796"/>
    </location>
</feature>
<feature type="compositionally biased region" description="Low complexity" evidence="9">
    <location>
        <begin position="2665"/>
        <end position="2680"/>
    </location>
</feature>
<dbReference type="SMART" id="SM00487">
    <property type="entry name" value="DEXDc"/>
    <property type="match status" value="1"/>
</dbReference>
<keyword evidence="3" id="KW-0547">Nucleotide-binding</keyword>
<evidence type="ECO:0000256" key="7">
    <source>
        <dbReference type="ARBA" id="ARBA00023125"/>
    </source>
</evidence>
<feature type="region of interest" description="Disordered" evidence="9">
    <location>
        <begin position="2665"/>
        <end position="2684"/>
    </location>
</feature>
<keyword evidence="6" id="KW-0067">ATP-binding</keyword>
<dbReference type="InterPro" id="IPR027417">
    <property type="entry name" value="P-loop_NTPase"/>
</dbReference>
<dbReference type="GO" id="GO:0003677">
    <property type="term" value="F:DNA binding"/>
    <property type="evidence" value="ECO:0007669"/>
    <property type="project" value="UniProtKB-KW"/>
</dbReference>
<dbReference type="EnsemblMetazoa" id="AMIN001772-RA">
    <property type="protein sequence ID" value="AMIN001772-PA"/>
    <property type="gene ID" value="AMIN001772"/>
</dbReference>
<feature type="compositionally biased region" description="Basic and acidic residues" evidence="9">
    <location>
        <begin position="1025"/>
        <end position="1035"/>
    </location>
</feature>
<feature type="compositionally biased region" description="Basic residues" evidence="9">
    <location>
        <begin position="879"/>
        <end position="892"/>
    </location>
</feature>
<sequence>MSTTTDEPDLFNDVEIMEVGDFTESDENYVSVELRSDDEDDDRVILEANEYSQPKSLLPTAIEYIPVETSTYVMNSSVHGNRFLSDHQYLNEGTNRTTPTYEVSVCEQETAKVEHTGSERFSVPYVEDLGTQDLFNKDSAPDMVMLDNEISDEDIAYGEFETKIEIEAPQIQETIVDAEEIVNELIASDMPVETGEDDACYNILQSLDSASVQYEAESRSLLGNDHSYTTLHITTPQLSDLDDTASDDDTNNLRKLVTLSTNLAREGTVTTEGGKKTLEQIGKMVQTILKRSNKAHESKLKENGAEVKCSPTSNGDSPGRLSVLLSVNCSERLEDDEALPSPGGSLNGQMHEEFGSDTDCTKGAIATDTSATEVTKIVSIGTKFSDALFEWIEKRKTEESAGKTSNVPELVQLLETIKRKSEQIPLNRQHLSTSNTNSTRCKVETSVQTDSPSYARHVQRTLNEKSKQKLLDSLTNSSSDSSDSGDSIMARTSDSDRVGDKMMEEFVCRKRRLRKSAKEKRKVNTTEELGKENGTGSKKRADQIYSDSSAGEEKRSEHDEDEILLDDVLSGVDDMLSDVIGEMQDYFKNTEERQDQSKPASDEQQSFVEESSKHSGKVAGSKHVKDMTESERDNYEDMQIDRLCNFSNLVNCRNASSVVSGNAQTTTKAKDAKEHLKRKKEDSMEQFLNEENGVDTTIPLEPHSEESSESEKDVVETEEQFLKICNENIKQQLLHQASNSEETTEEDSLDDTGEDRTQNGSNDEDSSASFGSLVEHFLKRHGDSIAKSKEKQKRPQEGTSDLENSNPQLLTNVPADSPTNVAETEEVSSGKETSAEKQSADGRKQLRMELANPKDKELFSNDLFDASESETSALQPQQKPRKKRKRTNARKARLSDDTELESSSEGSDMGLASVSPKKRQRKRKALPATTETLDSTAPASTPREDDKSGAGVVTSVNDSAATAKTPTVSSTDSLKKTSSPAPGLESASSITDRSAKSKGPKDGQDCISLSSDSSDDAELISGDLDEGKTPPDKEPKRRIRPMLTNDELAEETKKAQKEEESRTARLKKKQEQLKKFMATYKPGPGESELVLDYDSVRHQPICVHPDIVKLLKPHQIEGIQFMYDNTYGSIDALPKHSGSGCILAHCMGLGKTLQIISLLHTVMRYPQLLTNRVLVICPKSTVMNWKEEIVRWQGTIQTGYLMRVYCFPDVCTQNDKISVLKRWYSCKSPNCGVMLIGYEAFRALINYERRKGSERMRSTKLELIKEYLLNPGADLVICDEGHQIKNKRSAISEAVSKIQTKRRIMLTGTPIQNNLKEYYCMVNFIKPSFLGCDKEFSNLYANPIKNGQCKDSDHQAIKIMKQRSYVLHKKLSKFVQRKEASVLKEFLPEKFEYVLFVPLTPVQEKLYEVFLQMNEYTSSDITGEPGRTKKFKLIADYTSLRKIWTHPKVLEKAWELANLEKNRKDAMRKTATPDTDDEAPDDINDIASGQLSVTNDWWRRYLQTADLESLYPSNKLWILFEILKQSNERGEKVLIFTAFVSVLNMVEHFMAKIHNQSSDPQQADEYAYSAFKGPWYRGRDYYRLDGKTPKTERHEMITSFNDPLNTFTKCFLISAKAGGQGINLTGANRVIILDTSWNPSNDQQNIFRIFRLGQKRKCYVYRLIAVGTMEEKVYSRSVTKQALSYRVVDEQQIDRHYSYGELAELYTLTKVSEMTRETPILPADDVLASLLRTFANKILKYHEHDSLLENKPEQDLSEEEKKEAWAAYEREIQNNETRSYLSQFGSLGAAAAAGGMFGSSPYGSPMPSYYSSLSYGGMPGLPISGGDMYRNDFSSYGNSMSRSLYMHYGATSQYSSMLADTNYTAALSKFFNNVSLPAIGGMDYGMPALPGHPSPLGNGQSMLPPVGPTASQGGAPGKGYGSVDALAKYITLCGNSPLAPSTLSALGQSQLPGSASSSLGDIAAQHSASSSNNPMSYFNTLKQLRDYTQSNTAHLPPSVVRPPTPSGLKISNITSLHKTNQSPSGNPNAGGVGVFNRLGEQMGITPMAAAGVSSPFSPRNVPLLSPTLNNQPKNNAGHVPISSSSTQSFTNTNTSPGTNVNATVTTPSSQSVPPPPTLAIEQGIQKNTKMATTVANAVETMRSNSSTSVLRSTSGTTVSASVATIIPSDEEDELNRSASMSQKTQNPAEKRATGTNFGITYNTTQNKSANPSSTMSAVKDVFKNNKSLGSTITQQSKSMSPSTKASNIQKPPTVPPIITNPNPTRIPLDRTKSLSALSSVSSSSIQQTLAKTVPIKPNLSSPSLNLTQLQKQASVNKPASMTRSPLTVQTVLPPSKVTLPSGSAPSPLRSGNAVQRTVGTPASATTTVSAVMAKSQLASAVASSNTTAATITRTVQKPVAGASLQNKTINALQASMGGTQTLSTRPLSNTTITQVKTAGVAIPKPKPESRPMTLTMTAIKTPLTGATAGPKMVKNPINQAISPSTIAMPKLGQLGTPPAGTSKEAAARSNAYRQLNVVQKSASTAKITPVTLLSTASMTGKLTNPAGAGATARLSTSAPGQIPAVKTSSGIMTQAPITNQPVLVARSTAAPSAMSRTPTVISRAGKSPLTINASRAGVTATKTGPTNIITTGTVQQPGSAARVSVAGALPPSTMTVIPTGNITTTAGSSRASGSVGGAATPASSLRVIPPTNAAAVSPAGLQRTSSTGGSPTTPTMTVIPTANMSGMSYSYKDVGRKDVVIHKAVASPTMRRILPSALGTQQTAIKPTSPASSSRTVLKASVPIGNIIRGGTGATNSTTTALTQGVQSAPNGVFIRKRGLDPTMLDSAKAKSVSGPIFDQQLKGNGSTSTTSADSGAPHIKRVRREHTNINPAAVTGSVLSTFGITKRICGGLLVKTKTMPPTNNNKPGDPAEVVVLE</sequence>
<dbReference type="InterPro" id="IPR049730">
    <property type="entry name" value="SNF2/RAD54-like_C"/>
</dbReference>
<feature type="domain" description="Helicase ATP-binding" evidence="10">
    <location>
        <begin position="1132"/>
        <end position="1328"/>
    </location>
</feature>